<name>M4RI89_9ALTE</name>
<keyword evidence="2" id="KW-1185">Reference proteome</keyword>
<organism evidence="1 2">
    <name type="scientific">Paraglaciecola psychrophila 170</name>
    <dbReference type="NCBI Taxonomy" id="1129794"/>
    <lineage>
        <taxon>Bacteria</taxon>
        <taxon>Pseudomonadati</taxon>
        <taxon>Pseudomonadota</taxon>
        <taxon>Gammaproteobacteria</taxon>
        <taxon>Alteromonadales</taxon>
        <taxon>Alteromonadaceae</taxon>
        <taxon>Paraglaciecola</taxon>
    </lineage>
</organism>
<dbReference type="PATRIC" id="fig|1129794.4.peg.1146"/>
<protein>
    <submittedName>
        <fullName evidence="1">Uncharacterized protein</fullName>
    </submittedName>
</protein>
<dbReference type="HOGENOM" id="CLU_3255311_0_0_6"/>
<dbReference type="AlphaFoldDB" id="M4RI89"/>
<gene>
    <name evidence="1" type="ORF">C427_1156</name>
</gene>
<accession>M4RI89</accession>
<dbReference type="Proteomes" id="UP000011864">
    <property type="component" value="Chromosome"/>
</dbReference>
<evidence type="ECO:0000313" key="1">
    <source>
        <dbReference type="EMBL" id="AGH43265.1"/>
    </source>
</evidence>
<dbReference type="KEGG" id="gps:C427_1156"/>
<reference evidence="1 2" key="1">
    <citation type="journal article" date="2013" name="Genome Announc.">
        <title>Complete Genome Sequence of Glaciecola psychrophila Strain 170T.</title>
        <authorList>
            <person name="Yin J."/>
            <person name="Chen J."/>
            <person name="Liu G."/>
            <person name="Yu Y."/>
            <person name="Song L."/>
            <person name="Wang X."/>
            <person name="Qu X."/>
        </authorList>
    </citation>
    <scope>NUCLEOTIDE SEQUENCE [LARGE SCALE GENOMIC DNA]</scope>
    <source>
        <strain evidence="1 2">170</strain>
    </source>
</reference>
<dbReference type="EMBL" id="CP003837">
    <property type="protein sequence ID" value="AGH43265.1"/>
    <property type="molecule type" value="Genomic_DNA"/>
</dbReference>
<proteinExistence type="predicted"/>
<evidence type="ECO:0000313" key="2">
    <source>
        <dbReference type="Proteomes" id="UP000011864"/>
    </source>
</evidence>
<sequence>MYLAYRFSTRSSYALTILIQECLIQKIYNLFSMTFWQLFNGC</sequence>